<dbReference type="NCBIfam" id="NF007831">
    <property type="entry name" value="PRK10542.1"/>
    <property type="match status" value="1"/>
</dbReference>
<evidence type="ECO:0000259" key="2">
    <source>
        <dbReference type="PROSITE" id="PS50405"/>
    </source>
</evidence>
<dbReference type="CDD" id="cd03188">
    <property type="entry name" value="GST_C_Beta"/>
    <property type="match status" value="1"/>
</dbReference>
<dbReference type="SFLD" id="SFLDG00358">
    <property type="entry name" value="Main_(cytGST)"/>
    <property type="match status" value="1"/>
</dbReference>
<dbReference type="RefSeq" id="WP_377150419.1">
    <property type="nucleotide sequence ID" value="NZ_JBHSAF010000001.1"/>
</dbReference>
<organism evidence="3 4">
    <name type="scientific">Pseudaeromonas sharmana</name>
    <dbReference type="NCBI Taxonomy" id="328412"/>
    <lineage>
        <taxon>Bacteria</taxon>
        <taxon>Pseudomonadati</taxon>
        <taxon>Pseudomonadota</taxon>
        <taxon>Gammaproteobacteria</taxon>
        <taxon>Aeromonadales</taxon>
        <taxon>Aeromonadaceae</taxon>
        <taxon>Pseudaeromonas</taxon>
    </lineage>
</organism>
<dbReference type="Gene3D" id="1.20.1050.10">
    <property type="match status" value="1"/>
</dbReference>
<feature type="domain" description="GST N-terminal" evidence="1">
    <location>
        <begin position="1"/>
        <end position="81"/>
    </location>
</feature>
<dbReference type="SFLD" id="SFLDS00019">
    <property type="entry name" value="Glutathione_Transferase_(cytos"/>
    <property type="match status" value="1"/>
</dbReference>
<dbReference type="Gene3D" id="3.40.30.10">
    <property type="entry name" value="Glutaredoxin"/>
    <property type="match status" value="1"/>
</dbReference>
<keyword evidence="3" id="KW-0808">Transferase</keyword>
<dbReference type="SUPFAM" id="SSF47616">
    <property type="entry name" value="GST C-terminal domain-like"/>
    <property type="match status" value="1"/>
</dbReference>
<evidence type="ECO:0000313" key="4">
    <source>
        <dbReference type="Proteomes" id="UP001595692"/>
    </source>
</evidence>
<dbReference type="EMBL" id="JBHSAF010000001">
    <property type="protein sequence ID" value="MFC3912314.1"/>
    <property type="molecule type" value="Genomic_DNA"/>
</dbReference>
<dbReference type="InterPro" id="IPR004046">
    <property type="entry name" value="GST_C"/>
</dbReference>
<dbReference type="PROSITE" id="PS50404">
    <property type="entry name" value="GST_NTER"/>
    <property type="match status" value="1"/>
</dbReference>
<evidence type="ECO:0000313" key="3">
    <source>
        <dbReference type="EMBL" id="MFC3912314.1"/>
    </source>
</evidence>
<dbReference type="InterPro" id="IPR004045">
    <property type="entry name" value="Glutathione_S-Trfase_N"/>
</dbReference>
<gene>
    <name evidence="3" type="primary">gstA</name>
    <name evidence="3" type="ORF">ACFOSS_02395</name>
</gene>
<dbReference type="EC" id="2.5.1.18" evidence="3"/>
<accession>A0ABV8CJM4</accession>
<dbReference type="Pfam" id="PF13409">
    <property type="entry name" value="GST_N_2"/>
    <property type="match status" value="1"/>
</dbReference>
<dbReference type="GO" id="GO:0004364">
    <property type="term" value="F:glutathione transferase activity"/>
    <property type="evidence" value="ECO:0007669"/>
    <property type="project" value="UniProtKB-EC"/>
</dbReference>
<evidence type="ECO:0000259" key="1">
    <source>
        <dbReference type="PROSITE" id="PS50404"/>
    </source>
</evidence>
<keyword evidence="4" id="KW-1185">Reference proteome</keyword>
<dbReference type="PANTHER" id="PTHR44051:SF8">
    <property type="entry name" value="GLUTATHIONE S-TRANSFERASE GSTA"/>
    <property type="match status" value="1"/>
</dbReference>
<dbReference type="InterPro" id="IPR010987">
    <property type="entry name" value="Glutathione-S-Trfase_C-like"/>
</dbReference>
<dbReference type="PANTHER" id="PTHR44051">
    <property type="entry name" value="GLUTATHIONE S-TRANSFERASE-RELATED"/>
    <property type="match status" value="1"/>
</dbReference>
<comment type="caution">
    <text evidence="3">The sequence shown here is derived from an EMBL/GenBank/DDBJ whole genome shotgun (WGS) entry which is preliminary data.</text>
</comment>
<dbReference type="SUPFAM" id="SSF52833">
    <property type="entry name" value="Thioredoxin-like"/>
    <property type="match status" value="1"/>
</dbReference>
<sequence>MKLYFAPGACSLASHIVLCELGLPFTLERVNLRDKTIADGRDFRTINPLGYVPALELNDGEILTEGSAILFYLADLVPSAHLVPPAGEVSRYRLLAWLNFIGSELHKNFSPLFAKDTPAEYKAVVSERLAARFAHVDGVLAYSPYLADDSFSIADAYLFVVSNWASVVGFDLSPFPHLLAFRERILARPAVQAAMKSEGLL</sequence>
<dbReference type="Pfam" id="PF00043">
    <property type="entry name" value="GST_C"/>
    <property type="match status" value="1"/>
</dbReference>
<name>A0ABV8CJM4_9GAMM</name>
<dbReference type="Proteomes" id="UP001595692">
    <property type="component" value="Unassembled WGS sequence"/>
</dbReference>
<dbReference type="CDD" id="cd03057">
    <property type="entry name" value="GST_N_Beta"/>
    <property type="match status" value="1"/>
</dbReference>
<dbReference type="InterPro" id="IPR040079">
    <property type="entry name" value="Glutathione_S-Trfase"/>
</dbReference>
<dbReference type="InterPro" id="IPR036282">
    <property type="entry name" value="Glutathione-S-Trfase_C_sf"/>
</dbReference>
<protein>
    <submittedName>
        <fullName evidence="3">Glutathione transferase GstA</fullName>
        <ecNumber evidence="3">2.5.1.18</ecNumber>
    </submittedName>
</protein>
<dbReference type="PROSITE" id="PS50405">
    <property type="entry name" value="GST_CTER"/>
    <property type="match status" value="1"/>
</dbReference>
<dbReference type="SFLD" id="SFLDG01150">
    <property type="entry name" value="Main.1:_Beta-like"/>
    <property type="match status" value="1"/>
</dbReference>
<feature type="domain" description="GST C-terminal" evidence="2">
    <location>
        <begin position="87"/>
        <end position="201"/>
    </location>
</feature>
<proteinExistence type="predicted"/>
<dbReference type="InterPro" id="IPR036249">
    <property type="entry name" value="Thioredoxin-like_sf"/>
</dbReference>
<reference evidence="4" key="1">
    <citation type="journal article" date="2019" name="Int. J. Syst. Evol. Microbiol.">
        <title>The Global Catalogue of Microorganisms (GCM) 10K type strain sequencing project: providing services to taxonomists for standard genome sequencing and annotation.</title>
        <authorList>
            <consortium name="The Broad Institute Genomics Platform"/>
            <consortium name="The Broad Institute Genome Sequencing Center for Infectious Disease"/>
            <person name="Wu L."/>
            <person name="Ma J."/>
        </authorList>
    </citation>
    <scope>NUCLEOTIDE SEQUENCE [LARGE SCALE GENOMIC DNA]</scope>
    <source>
        <strain evidence="4">CCUG 54939</strain>
    </source>
</reference>